<dbReference type="Pfam" id="PF01973">
    <property type="entry name" value="MptE-like"/>
    <property type="match status" value="1"/>
</dbReference>
<gene>
    <name evidence="3" type="ORF">IQ236_12170</name>
</gene>
<dbReference type="SUPFAM" id="SSF53448">
    <property type="entry name" value="Nucleotide-diphospho-sugar transferases"/>
    <property type="match status" value="1"/>
</dbReference>
<dbReference type="Proteomes" id="UP000640725">
    <property type="component" value="Unassembled WGS sequence"/>
</dbReference>
<dbReference type="InterPro" id="IPR050834">
    <property type="entry name" value="Glycosyltransf_2"/>
</dbReference>
<dbReference type="InterPro" id="IPR001173">
    <property type="entry name" value="Glyco_trans_2-like"/>
</dbReference>
<feature type="domain" description="Glycosyltransferase 2-like" evidence="1">
    <location>
        <begin position="604"/>
        <end position="720"/>
    </location>
</feature>
<evidence type="ECO:0000259" key="2">
    <source>
        <dbReference type="Pfam" id="PF01973"/>
    </source>
</evidence>
<dbReference type="Gene3D" id="3.90.550.10">
    <property type="entry name" value="Spore Coat Polysaccharide Biosynthesis Protein SpsA, Chain A"/>
    <property type="match status" value="1"/>
</dbReference>
<dbReference type="RefSeq" id="WP_193869501.1">
    <property type="nucleotide sequence ID" value="NZ_JADEWU010000023.1"/>
</dbReference>
<dbReference type="EMBL" id="JADEWU010000023">
    <property type="protein sequence ID" value="MBE9143974.1"/>
    <property type="molecule type" value="Genomic_DNA"/>
</dbReference>
<reference evidence="3 4" key="1">
    <citation type="submission" date="2020-10" db="EMBL/GenBank/DDBJ databases">
        <authorList>
            <person name="Castelo-Branco R."/>
            <person name="Eusebio N."/>
            <person name="Adriana R."/>
            <person name="Vieira A."/>
            <person name="Brugerolle De Fraissinette N."/>
            <person name="Rezende De Castro R."/>
            <person name="Schneider M.P."/>
            <person name="Vasconcelos V."/>
            <person name="Leao P.N."/>
        </authorList>
    </citation>
    <scope>NUCLEOTIDE SEQUENCE [LARGE SCALE GENOMIC DNA]</scope>
    <source>
        <strain evidence="3 4">LEGE 06226</strain>
    </source>
</reference>
<dbReference type="Gene3D" id="3.90.1480.10">
    <property type="entry name" value="Alpha-2,3-sialyltransferase"/>
    <property type="match status" value="1"/>
</dbReference>
<sequence>MSQLSSELTPKDIRSQAIEHLHQFLGRGGETSYLRMGDGELGYLMNSRDVKLTGLDPCHYERLVISYQNCSYLDLCMNQDYNRQNFPRINLSIASQTYINNHPKTGNLIRDWTYYKLHDYLLGKRCLIVGSEAAILEKLYQDEDYRKLTQKFWPKENSVFFLQPRDQGNNLKENLDLIKLDILVLVLKYNIDTVFISLGGCAKILCYEIAQQLQVTTIDWGSILRGLAYSGSRGDSYTFDYCPYFVRFPFPNYMQAVEKAHPELDQVSLLSIAQAQLKLELNRKVPKIGQVVLDFCRENIQQFQKGLEIYRTNYVSKIPAEHPAISKVNEFEDWINNVYLPEQELAVLKDSNQRLLAFKDKHKGQRCVIIGNGPSLNQMDLSFLKNEICFGLNKIYLGFEKWGFIPTYYVSVNRLVIEQNAEEILNIPCPKFLSNRGIPYLLPQDDIFFIKTNPPPDIAFSPDPTQGLNEGSTVTYIAMQLAYYMGFETVILIGVDHHFVTQGQPHKEVIFPGDDPNHFHPDYFGKGTKWHLPDLATSEHHYKIAYDYFKVNNRQIIDATLDGQCQVFPKQDYRELFFKDDSGIDVKLQTSPRVSIIIARDDQSVTIKETVASVLNQQYPNYEVIVVNNSSADNTQQVLESQLPYIRYVQHDKQGILSAWNQGLALAEGDFVLFLPGDSFLISGGLTQLISCAQQRKVDIVFAGRDSIGADTGGDGIPWEELPDLGDLHVWKFWRLWRGFRQSIILFRRDKLGLLGGFDSQFEYWQVAMIDVVLRLGLRHCVAVWLRQFVCEGGDLTEVDKSEKWIENMHKLLDNFFGDGEVKKWMLPLEKRARVLLTHRKSQYR</sequence>
<organism evidence="3 4">
    <name type="scientific">Planktothrix mougeotii LEGE 06226</name>
    <dbReference type="NCBI Taxonomy" id="1828728"/>
    <lineage>
        <taxon>Bacteria</taxon>
        <taxon>Bacillati</taxon>
        <taxon>Cyanobacteriota</taxon>
        <taxon>Cyanophyceae</taxon>
        <taxon>Oscillatoriophycideae</taxon>
        <taxon>Oscillatoriales</taxon>
        <taxon>Microcoleaceae</taxon>
        <taxon>Planktothrix</taxon>
    </lineage>
</organism>
<protein>
    <submittedName>
        <fullName evidence="3">Glycosyltransferase</fullName>
    </submittedName>
</protein>
<dbReference type="Pfam" id="PF00535">
    <property type="entry name" value="Glycos_transf_2"/>
    <property type="match status" value="1"/>
</dbReference>
<name>A0ABR9UCX7_9CYAN</name>
<keyword evidence="4" id="KW-1185">Reference proteome</keyword>
<comment type="caution">
    <text evidence="3">The sequence shown here is derived from an EMBL/GenBank/DDBJ whole genome shotgun (WGS) entry which is preliminary data.</text>
</comment>
<evidence type="ECO:0000259" key="1">
    <source>
        <dbReference type="Pfam" id="PF00535"/>
    </source>
</evidence>
<proteinExistence type="predicted"/>
<evidence type="ECO:0000313" key="3">
    <source>
        <dbReference type="EMBL" id="MBE9143974.1"/>
    </source>
</evidence>
<evidence type="ECO:0000313" key="4">
    <source>
        <dbReference type="Proteomes" id="UP000640725"/>
    </source>
</evidence>
<dbReference type="PANTHER" id="PTHR43685">
    <property type="entry name" value="GLYCOSYLTRANSFERASE"/>
    <property type="match status" value="1"/>
</dbReference>
<dbReference type="InterPro" id="IPR002826">
    <property type="entry name" value="MptE-like"/>
</dbReference>
<feature type="domain" description="6-hydroxymethylpterin diphosphokinase MptE-like" evidence="2">
    <location>
        <begin position="355"/>
        <end position="499"/>
    </location>
</feature>
<dbReference type="PANTHER" id="PTHR43685:SF11">
    <property type="entry name" value="GLYCOSYLTRANSFERASE TAGX-RELATED"/>
    <property type="match status" value="1"/>
</dbReference>
<accession>A0ABR9UCX7</accession>
<dbReference type="InterPro" id="IPR029044">
    <property type="entry name" value="Nucleotide-diphossugar_trans"/>
</dbReference>